<name>A0ABP1F9E9_9FLAO</name>
<evidence type="ECO:0000313" key="3">
    <source>
        <dbReference type="Proteomes" id="UP001497602"/>
    </source>
</evidence>
<keyword evidence="1" id="KW-1133">Transmembrane helix</keyword>
<feature type="transmembrane region" description="Helical" evidence="1">
    <location>
        <begin position="32"/>
        <end position="52"/>
    </location>
</feature>
<keyword evidence="1" id="KW-0812">Transmembrane</keyword>
<reference evidence="2 3" key="1">
    <citation type="submission" date="2024-05" db="EMBL/GenBank/DDBJ databases">
        <authorList>
            <person name="Duchaud E."/>
        </authorList>
    </citation>
    <scope>NUCLEOTIDE SEQUENCE [LARGE SCALE GENOMIC DNA]</scope>
    <source>
        <strain evidence="2">Ena-SAMPLE-TAB-13-05-2024-13:56:06:370-140305</strain>
    </source>
</reference>
<keyword evidence="1" id="KW-0472">Membrane</keyword>
<gene>
    <name evidence="2" type="ORF">T190115A13A_20293</name>
</gene>
<dbReference type="EMBL" id="CAXJRC010000022">
    <property type="protein sequence ID" value="CAL2107013.1"/>
    <property type="molecule type" value="Genomic_DNA"/>
</dbReference>
<keyword evidence="3" id="KW-1185">Reference proteome</keyword>
<evidence type="ECO:0000256" key="1">
    <source>
        <dbReference type="SAM" id="Phobius"/>
    </source>
</evidence>
<evidence type="ECO:0000313" key="2">
    <source>
        <dbReference type="EMBL" id="CAL2107013.1"/>
    </source>
</evidence>
<dbReference type="RefSeq" id="WP_348705234.1">
    <property type="nucleotide sequence ID" value="NZ_CAXIYA010000033.1"/>
</dbReference>
<accession>A0ABP1F9E9</accession>
<sequence>MKVLVTVLFIIFILWMITGSYLLQITHPKAQIVMGLGVFFMAFILMPVFIYYRYKDGKYKKYIMNNNSDDIKKD</sequence>
<organism evidence="2 3">
    <name type="scientific">Tenacibaculum vairaonense</name>
    <dbReference type="NCBI Taxonomy" id="3137860"/>
    <lineage>
        <taxon>Bacteria</taxon>
        <taxon>Pseudomonadati</taxon>
        <taxon>Bacteroidota</taxon>
        <taxon>Flavobacteriia</taxon>
        <taxon>Flavobacteriales</taxon>
        <taxon>Flavobacteriaceae</taxon>
        <taxon>Tenacibaculum</taxon>
    </lineage>
</organism>
<dbReference type="Proteomes" id="UP001497602">
    <property type="component" value="Unassembled WGS sequence"/>
</dbReference>
<protein>
    <submittedName>
        <fullName evidence="2">Uncharacterized protein</fullName>
    </submittedName>
</protein>
<comment type="caution">
    <text evidence="2">The sequence shown here is derived from an EMBL/GenBank/DDBJ whole genome shotgun (WGS) entry which is preliminary data.</text>
</comment>
<proteinExistence type="predicted"/>